<gene>
    <name evidence="8" type="ORF">F8O01_01260</name>
</gene>
<evidence type="ECO:0000256" key="1">
    <source>
        <dbReference type="ARBA" id="ARBA00004418"/>
    </source>
</evidence>
<dbReference type="PANTHER" id="PTHR39192">
    <property type="entry name" value="IRON UPTAKE SYSTEM COMPONENT EFEO"/>
    <property type="match status" value="1"/>
</dbReference>
<comment type="subcellular location">
    <subcellularLocation>
        <location evidence="1">Periplasm</location>
    </subcellularLocation>
</comment>
<feature type="domain" description="Imelysin-like" evidence="6">
    <location>
        <begin position="141"/>
        <end position="396"/>
    </location>
</feature>
<name>A0A7J5C1V6_9MICO</name>
<dbReference type="Pfam" id="PF09375">
    <property type="entry name" value="Peptidase_M75"/>
    <property type="match status" value="1"/>
</dbReference>
<dbReference type="CDD" id="cd14656">
    <property type="entry name" value="Imelysin-like_EfeO"/>
    <property type="match status" value="1"/>
</dbReference>
<evidence type="ECO:0000256" key="4">
    <source>
        <dbReference type="SAM" id="MobiDB-lite"/>
    </source>
</evidence>
<evidence type="ECO:0000259" key="7">
    <source>
        <dbReference type="Pfam" id="PF13473"/>
    </source>
</evidence>
<dbReference type="AlphaFoldDB" id="A0A7J5C1V6"/>
<comment type="caution">
    <text evidence="8">The sequence shown here is derived from an EMBL/GenBank/DDBJ whole genome shotgun (WGS) entry which is preliminary data.</text>
</comment>
<evidence type="ECO:0000313" key="8">
    <source>
        <dbReference type="EMBL" id="KAB1662601.1"/>
    </source>
</evidence>
<dbReference type="RefSeq" id="WP_158039034.1">
    <property type="nucleotide sequence ID" value="NZ_JACCFV010000001.1"/>
</dbReference>
<evidence type="ECO:0000313" key="9">
    <source>
        <dbReference type="Proteomes" id="UP000467240"/>
    </source>
</evidence>
<dbReference type="PANTHER" id="PTHR39192:SF1">
    <property type="entry name" value="IRON UPTAKE SYSTEM COMPONENT EFEO"/>
    <property type="match status" value="1"/>
</dbReference>
<dbReference type="InterPro" id="IPR034981">
    <property type="entry name" value="Imelysin-like_EfeO/Algp7"/>
</dbReference>
<protein>
    <submittedName>
        <fullName evidence="8">Peptidase M75 family protein</fullName>
    </submittedName>
</protein>
<feature type="domain" description="EfeO-type cupredoxin-like" evidence="7">
    <location>
        <begin position="14"/>
        <end position="111"/>
    </location>
</feature>
<dbReference type="OrthoDB" id="7348379at2"/>
<dbReference type="InterPro" id="IPR018976">
    <property type="entry name" value="Imelysin-like"/>
</dbReference>
<dbReference type="InterPro" id="IPR050894">
    <property type="entry name" value="EfeM/EfeO_iron_uptake"/>
</dbReference>
<dbReference type="Pfam" id="PF13473">
    <property type="entry name" value="Cupredoxin_1"/>
    <property type="match status" value="1"/>
</dbReference>
<dbReference type="InterPro" id="IPR053377">
    <property type="entry name" value="Iron_uptake_EfeM/EfeO"/>
</dbReference>
<organism evidence="8 9">
    <name type="scientific">Pseudoclavibacter chungangensis</name>
    <dbReference type="NCBI Taxonomy" id="587635"/>
    <lineage>
        <taxon>Bacteria</taxon>
        <taxon>Bacillati</taxon>
        <taxon>Actinomycetota</taxon>
        <taxon>Actinomycetes</taxon>
        <taxon>Micrococcales</taxon>
        <taxon>Microbacteriaceae</taxon>
        <taxon>Pseudoclavibacter</taxon>
    </lineage>
</organism>
<evidence type="ECO:0000256" key="2">
    <source>
        <dbReference type="ARBA" id="ARBA00005989"/>
    </source>
</evidence>
<dbReference type="GO" id="GO:0042597">
    <property type="term" value="C:periplasmic space"/>
    <property type="evidence" value="ECO:0007669"/>
    <property type="project" value="UniProtKB-SubCell"/>
</dbReference>
<dbReference type="Gene3D" id="1.20.1420.20">
    <property type="entry name" value="M75 peptidase, HXXE motif"/>
    <property type="match status" value="1"/>
</dbReference>
<feature type="chain" id="PRO_5029711383" evidence="5">
    <location>
        <begin position="27"/>
        <end position="406"/>
    </location>
</feature>
<feature type="region of interest" description="Disordered" evidence="4">
    <location>
        <begin position="228"/>
        <end position="253"/>
    </location>
</feature>
<dbReference type="InterPro" id="IPR038352">
    <property type="entry name" value="Imelysin_sf"/>
</dbReference>
<keyword evidence="3 5" id="KW-0732">Signal</keyword>
<dbReference type="PROSITE" id="PS51257">
    <property type="entry name" value="PROKAR_LIPOPROTEIN"/>
    <property type="match status" value="1"/>
</dbReference>
<evidence type="ECO:0000256" key="3">
    <source>
        <dbReference type="ARBA" id="ARBA00022729"/>
    </source>
</evidence>
<comment type="similarity">
    <text evidence="2">Belongs to the EfeM/EfeO family.</text>
</comment>
<feature type="signal peptide" evidence="5">
    <location>
        <begin position="1"/>
        <end position="26"/>
    </location>
</feature>
<proteinExistence type="inferred from homology"/>
<evidence type="ECO:0000256" key="5">
    <source>
        <dbReference type="SAM" id="SignalP"/>
    </source>
</evidence>
<keyword evidence="9" id="KW-1185">Reference proteome</keyword>
<sequence length="406" mass="42769">MSMRPLAAALGGAATIAMLAGCVPNAAPDGAGTITVTSTEDTCDVSTAETTSGNITFDVTNSGSRVTEFYVLAEDGLRIVGEVENIAPGTSRQLAIVAQPGSYFTVCKPGMIGAGIGQAAFTVTGDEVAVSEDDQAAHDEAVANYKAYVRNQVGELVPAVDAFVAAYVAGDDETAKSLFASTRLFYERIEPTAESFGDLDPRIDYREVDALAEGLDWTGFHRIEKDLWPPAPGAKNSDDTDANEGWTASTPEQRKEFGDKLVADVAELQSLVNADDFTLTIDDITNGAIGLLDEVATGKVTGEEDWWSGTDLSDFQGNVEGAQVAFGIVEDLARSKGDEGVKLSDTIDQEFGALNEELAKYGNTTDGFVDYKSLTAEQVKGLSTRVDALAEPLSQLTSTVLGIPSS</sequence>
<accession>A0A7J5C1V6</accession>
<dbReference type="EMBL" id="WBJZ01000001">
    <property type="protein sequence ID" value="KAB1662601.1"/>
    <property type="molecule type" value="Genomic_DNA"/>
</dbReference>
<dbReference type="NCBIfam" id="NF041757">
    <property type="entry name" value="EfeO"/>
    <property type="match status" value="1"/>
</dbReference>
<dbReference type="Proteomes" id="UP000467240">
    <property type="component" value="Unassembled WGS sequence"/>
</dbReference>
<evidence type="ECO:0000259" key="6">
    <source>
        <dbReference type="Pfam" id="PF09375"/>
    </source>
</evidence>
<dbReference type="InterPro" id="IPR028096">
    <property type="entry name" value="EfeO_Cupredoxin"/>
</dbReference>
<reference evidence="8 9" key="1">
    <citation type="submission" date="2019-09" db="EMBL/GenBank/DDBJ databases">
        <title>Phylogeny of genus Pseudoclavibacter and closely related genus.</title>
        <authorList>
            <person name="Li Y."/>
        </authorList>
    </citation>
    <scope>NUCLEOTIDE SEQUENCE [LARGE SCALE GENOMIC DNA]</scope>
    <source>
        <strain evidence="8 9">DSM 23821</strain>
    </source>
</reference>